<dbReference type="GO" id="GO:0016787">
    <property type="term" value="F:hydrolase activity"/>
    <property type="evidence" value="ECO:0007669"/>
    <property type="project" value="UniProtKB-KW"/>
</dbReference>
<reference evidence="1 2" key="1">
    <citation type="submission" date="2023-07" db="EMBL/GenBank/DDBJ databases">
        <title>Sorghum-associated microbial communities from plants grown in Nebraska, USA.</title>
        <authorList>
            <person name="Schachtman D."/>
        </authorList>
    </citation>
    <scope>NUCLEOTIDE SEQUENCE [LARGE SCALE GENOMIC DNA]</scope>
    <source>
        <strain evidence="1 2">DS1781</strain>
    </source>
</reference>
<evidence type="ECO:0000313" key="1">
    <source>
        <dbReference type="EMBL" id="MDR6538588.1"/>
    </source>
</evidence>
<organism evidence="1 2">
    <name type="scientific">Variovorax soli</name>
    <dbReference type="NCBI Taxonomy" id="376815"/>
    <lineage>
        <taxon>Bacteria</taxon>
        <taxon>Pseudomonadati</taxon>
        <taxon>Pseudomonadota</taxon>
        <taxon>Betaproteobacteria</taxon>
        <taxon>Burkholderiales</taxon>
        <taxon>Comamonadaceae</taxon>
        <taxon>Variovorax</taxon>
    </lineage>
</organism>
<dbReference type="EMBL" id="JAVDRF010000011">
    <property type="protein sequence ID" value="MDR6538588.1"/>
    <property type="molecule type" value="Genomic_DNA"/>
</dbReference>
<comment type="caution">
    <text evidence="1">The sequence shown here is derived from an EMBL/GenBank/DDBJ whole genome shotgun (WGS) entry which is preliminary data.</text>
</comment>
<dbReference type="Gene3D" id="3.20.20.140">
    <property type="entry name" value="Metal-dependent hydrolases"/>
    <property type="match status" value="1"/>
</dbReference>
<keyword evidence="2" id="KW-1185">Reference proteome</keyword>
<proteinExistence type="predicted"/>
<protein>
    <submittedName>
        <fullName evidence="1">Cytosine/adenosine deaminase-related metal-dependent hydrolase</fullName>
    </submittedName>
</protein>
<gene>
    <name evidence="1" type="ORF">J2739_004381</name>
</gene>
<evidence type="ECO:0000313" key="2">
    <source>
        <dbReference type="Proteomes" id="UP001184230"/>
    </source>
</evidence>
<dbReference type="Proteomes" id="UP001184230">
    <property type="component" value="Unassembled WGS sequence"/>
</dbReference>
<accession>A0ABU1NJN8</accession>
<sequence length="78" mass="8085">MISELHFAWLVHRAQAGARSRPRPEGEGECGADAVSVEQIVHWATAGGAGVLGFEGVGTLQAMTRTAVSGISSKPRIG</sequence>
<dbReference type="RefSeq" id="WP_309905729.1">
    <property type="nucleotide sequence ID" value="NZ_JAVDRF010000011.1"/>
</dbReference>
<name>A0ABU1NJN8_9BURK</name>
<keyword evidence="1" id="KW-0378">Hydrolase</keyword>